<protein>
    <submittedName>
        <fullName evidence="1">Transporter substrate-binding domain-containing protein</fullName>
    </submittedName>
</protein>
<dbReference type="RefSeq" id="WP_284103062.1">
    <property type="nucleotide sequence ID" value="NZ_JARRAF010000049.1"/>
</dbReference>
<gene>
    <name evidence="1" type="ORF">PZA18_22100</name>
</gene>
<accession>A0ABT7E5V9</accession>
<proteinExistence type="predicted"/>
<keyword evidence="2" id="KW-1185">Reference proteome</keyword>
<organism evidence="1 2">
    <name type="scientific">Parachitinimonas caeni</name>
    <dbReference type="NCBI Taxonomy" id="3031301"/>
    <lineage>
        <taxon>Bacteria</taxon>
        <taxon>Pseudomonadati</taxon>
        <taxon>Pseudomonadota</taxon>
        <taxon>Betaproteobacteria</taxon>
        <taxon>Neisseriales</taxon>
        <taxon>Chitinibacteraceae</taxon>
        <taxon>Parachitinimonas</taxon>
    </lineage>
</organism>
<dbReference type="SUPFAM" id="SSF53850">
    <property type="entry name" value="Periplasmic binding protein-like II"/>
    <property type="match status" value="1"/>
</dbReference>
<dbReference type="Proteomes" id="UP001172778">
    <property type="component" value="Unassembled WGS sequence"/>
</dbReference>
<comment type="caution">
    <text evidence="1">The sequence shown here is derived from an EMBL/GenBank/DDBJ whole genome shotgun (WGS) entry which is preliminary data.</text>
</comment>
<evidence type="ECO:0000313" key="1">
    <source>
        <dbReference type="EMBL" id="MDK2126743.1"/>
    </source>
</evidence>
<evidence type="ECO:0000313" key="2">
    <source>
        <dbReference type="Proteomes" id="UP001172778"/>
    </source>
</evidence>
<dbReference type="Gene3D" id="3.40.190.10">
    <property type="entry name" value="Periplasmic binding protein-like II"/>
    <property type="match status" value="2"/>
</dbReference>
<dbReference type="EMBL" id="JARRAF010000049">
    <property type="protein sequence ID" value="MDK2126743.1"/>
    <property type="molecule type" value="Genomic_DNA"/>
</dbReference>
<name>A0ABT7E5V9_9NEIS</name>
<sequence>MLWACVFGGGLCQAADELRLVTTLTPEQRAFHLGNSVLIEACRRAGLQLRLQDSLPDGRAQAMLEAGTVDGDLARDLAFSRQLPQAIRIEPAYAQDHYLAIGLAHAPRADNWAALSDRRIAYLRDAKFVTENTRHIAFRRQVNDYHSCLNLILNGKVDVCIAAENSISNFLDQAEYKHQLNRLGILASVDVYLFLAPNRQALADRLRNQLAVMQALGEFEKFRQAALSQDCLHCLPE</sequence>
<reference evidence="1" key="1">
    <citation type="submission" date="2023-03" db="EMBL/GenBank/DDBJ databases">
        <title>Chitinimonas shenzhenensis gen. nov., sp. nov., a novel member of family Burkholderiaceae isolated from activated sludge collected in Shen Zhen, China.</title>
        <authorList>
            <person name="Wang X."/>
        </authorList>
    </citation>
    <scope>NUCLEOTIDE SEQUENCE</scope>
    <source>
        <strain evidence="1">DQS-5</strain>
    </source>
</reference>